<protein>
    <submittedName>
        <fullName evidence="2">Uncharacterized protein</fullName>
    </submittedName>
</protein>
<dbReference type="AlphaFoldDB" id="A0AAN7JWT7"/>
<comment type="caution">
    <text evidence="2">The sequence shown here is derived from an EMBL/GenBank/DDBJ whole genome shotgun (WGS) entry which is preliminary data.</text>
</comment>
<accession>A0AAN7JWT7</accession>
<dbReference type="EMBL" id="JAXIOK010000014">
    <property type="protein sequence ID" value="KAK4755109.1"/>
    <property type="molecule type" value="Genomic_DNA"/>
</dbReference>
<proteinExistence type="predicted"/>
<reference evidence="2 3" key="1">
    <citation type="journal article" date="2023" name="Hortic Res">
        <title>Pangenome of water caltrop reveals structural variations and asymmetric subgenome divergence after allopolyploidization.</title>
        <authorList>
            <person name="Zhang X."/>
            <person name="Chen Y."/>
            <person name="Wang L."/>
            <person name="Yuan Y."/>
            <person name="Fang M."/>
            <person name="Shi L."/>
            <person name="Lu R."/>
            <person name="Comes H.P."/>
            <person name="Ma Y."/>
            <person name="Chen Y."/>
            <person name="Huang G."/>
            <person name="Zhou Y."/>
            <person name="Zheng Z."/>
            <person name="Qiu Y."/>
        </authorList>
    </citation>
    <scope>NUCLEOTIDE SEQUENCE [LARGE SCALE GENOMIC DNA]</scope>
    <source>
        <tissue evidence="2">Roots</tissue>
    </source>
</reference>
<evidence type="ECO:0000313" key="2">
    <source>
        <dbReference type="EMBL" id="KAK4755109.1"/>
    </source>
</evidence>
<evidence type="ECO:0000313" key="3">
    <source>
        <dbReference type="Proteomes" id="UP001345219"/>
    </source>
</evidence>
<keyword evidence="1" id="KW-1133">Transmembrane helix</keyword>
<keyword evidence="1" id="KW-0472">Membrane</keyword>
<feature type="transmembrane region" description="Helical" evidence="1">
    <location>
        <begin position="84"/>
        <end position="104"/>
    </location>
</feature>
<keyword evidence="1" id="KW-0812">Transmembrane</keyword>
<organism evidence="2 3">
    <name type="scientific">Trapa incisa</name>
    <dbReference type="NCBI Taxonomy" id="236973"/>
    <lineage>
        <taxon>Eukaryota</taxon>
        <taxon>Viridiplantae</taxon>
        <taxon>Streptophyta</taxon>
        <taxon>Embryophyta</taxon>
        <taxon>Tracheophyta</taxon>
        <taxon>Spermatophyta</taxon>
        <taxon>Magnoliopsida</taxon>
        <taxon>eudicotyledons</taxon>
        <taxon>Gunneridae</taxon>
        <taxon>Pentapetalae</taxon>
        <taxon>rosids</taxon>
        <taxon>malvids</taxon>
        <taxon>Myrtales</taxon>
        <taxon>Lythraceae</taxon>
        <taxon>Trapa</taxon>
    </lineage>
</organism>
<gene>
    <name evidence="2" type="ORF">SAY87_008866</name>
</gene>
<evidence type="ECO:0000256" key="1">
    <source>
        <dbReference type="SAM" id="Phobius"/>
    </source>
</evidence>
<sequence length="110" mass="12943">MVPRHKRTSQQKGKRGTEMKLQLAHMENWVSTLMEKQEQMLKQLMEMIEDQEKERIARVKYLRLHAFARMILKMMRATRCNNGTPIYSGSIISCFSSVWGYFLLDILGSC</sequence>
<dbReference type="Proteomes" id="UP001345219">
    <property type="component" value="Chromosome 8"/>
</dbReference>
<keyword evidence="3" id="KW-1185">Reference proteome</keyword>
<name>A0AAN7JWT7_9MYRT</name>